<evidence type="ECO:0000313" key="1">
    <source>
        <dbReference type="EMBL" id="KAJ8003773.1"/>
    </source>
</evidence>
<proteinExistence type="predicted"/>
<sequence length="529" mass="56527">MLLGWCSFSLQPYCLLADTDGISLTGTRSGCEERGGGTAGGPRKKRKRRGSALRLEIRPSWYRTVSRCVTMESTQLLDGSKKRVKIHPHTITAKYAPQTPHTHTHFPQPGEEGYDDAPSFEDFGSFLDETSEKKQLTGTRKWTGRASALFGGIDKDTPPKPPIGGGEEGGGKAPGGGVGEQLASFGEASVSASRLTWASLVGAALANGCVCLLTRLASSRFNLPPLTLLLVRSILQLLYGTVPMKRAETAFGSKGYRRKLLLYGLTHSFSLCCAYSSLSFITTRQDVAMLTTWRMATTVLSATLALLLLDERLGLVDLVTVATGVCGLGLALIPNPAGLDGDNNGTIPEMPSAVTTAHQSARFWREAFGWSLSVLAGLWMSLALVMYRSLKERVSVGTALFTVSWTGCLGTLASMILLQEGPVWPATLQAWCVIVGVAVCTAGGFVGVTHGLTRLQPALVSATQGLEVPIAMVLEIAVMPLVPSVCEVIGGVVVVMSVAWLITVKLLPSRGSGRKQREEYEEILDSPIK</sequence>
<reference evidence="1" key="1">
    <citation type="submission" date="2021-05" db="EMBL/GenBank/DDBJ databases">
        <authorList>
            <person name="Pan Q."/>
            <person name="Jouanno E."/>
            <person name="Zahm M."/>
            <person name="Klopp C."/>
            <person name="Cabau C."/>
            <person name="Louis A."/>
            <person name="Berthelot C."/>
            <person name="Parey E."/>
            <person name="Roest Crollius H."/>
            <person name="Montfort J."/>
            <person name="Robinson-Rechavi M."/>
            <person name="Bouchez O."/>
            <person name="Lampietro C."/>
            <person name="Lopez Roques C."/>
            <person name="Donnadieu C."/>
            <person name="Postlethwait J."/>
            <person name="Bobe J."/>
            <person name="Dillon D."/>
            <person name="Chandos A."/>
            <person name="von Hippel F."/>
            <person name="Guiguen Y."/>
        </authorList>
    </citation>
    <scope>NUCLEOTIDE SEQUENCE</scope>
    <source>
        <strain evidence="1">YG-Jan2019</strain>
    </source>
</reference>
<organism evidence="1 2">
    <name type="scientific">Dallia pectoralis</name>
    <name type="common">Alaska blackfish</name>
    <dbReference type="NCBI Taxonomy" id="75939"/>
    <lineage>
        <taxon>Eukaryota</taxon>
        <taxon>Metazoa</taxon>
        <taxon>Chordata</taxon>
        <taxon>Craniata</taxon>
        <taxon>Vertebrata</taxon>
        <taxon>Euteleostomi</taxon>
        <taxon>Actinopterygii</taxon>
        <taxon>Neopterygii</taxon>
        <taxon>Teleostei</taxon>
        <taxon>Protacanthopterygii</taxon>
        <taxon>Esociformes</taxon>
        <taxon>Umbridae</taxon>
        <taxon>Dallia</taxon>
    </lineage>
</organism>
<dbReference type="EMBL" id="CM055739">
    <property type="protein sequence ID" value="KAJ8003773.1"/>
    <property type="molecule type" value="Genomic_DNA"/>
</dbReference>
<dbReference type="Proteomes" id="UP001157502">
    <property type="component" value="Chromosome 12"/>
</dbReference>
<gene>
    <name evidence="1" type="ORF">DPEC_G00151850</name>
</gene>
<name>A0ACC2GJZ4_DALPE</name>
<accession>A0ACC2GJZ4</accession>
<comment type="caution">
    <text evidence="1">The sequence shown here is derived from an EMBL/GenBank/DDBJ whole genome shotgun (WGS) entry which is preliminary data.</text>
</comment>
<evidence type="ECO:0000313" key="2">
    <source>
        <dbReference type="Proteomes" id="UP001157502"/>
    </source>
</evidence>
<keyword evidence="2" id="KW-1185">Reference proteome</keyword>
<protein>
    <submittedName>
        <fullName evidence="1">Uncharacterized protein</fullName>
    </submittedName>
</protein>